<dbReference type="InterPro" id="IPR040372">
    <property type="entry name" value="YaeB-like"/>
</dbReference>
<evidence type="ECO:0000313" key="5">
    <source>
        <dbReference type="Proteomes" id="UP000199647"/>
    </source>
</evidence>
<keyword evidence="5" id="KW-1185">Reference proteome</keyword>
<dbReference type="InterPro" id="IPR023370">
    <property type="entry name" value="TrmO-like_N"/>
</dbReference>
<proteinExistence type="inferred from homology"/>
<keyword evidence="4" id="KW-0808">Transferase</keyword>
<gene>
    <name evidence="4" type="ORF">SAMN05216548_104216</name>
</gene>
<dbReference type="PROSITE" id="PS51668">
    <property type="entry name" value="TSAA_2"/>
    <property type="match status" value="1"/>
</dbReference>
<organism evidence="4 5">
    <name type="scientific">Faunimonas pinastri</name>
    <dbReference type="NCBI Taxonomy" id="1855383"/>
    <lineage>
        <taxon>Bacteria</taxon>
        <taxon>Pseudomonadati</taxon>
        <taxon>Pseudomonadota</taxon>
        <taxon>Alphaproteobacteria</taxon>
        <taxon>Hyphomicrobiales</taxon>
        <taxon>Afifellaceae</taxon>
        <taxon>Faunimonas</taxon>
    </lineage>
</organism>
<accession>A0A1H9FVL8</accession>
<evidence type="ECO:0000256" key="2">
    <source>
        <dbReference type="ARBA" id="ARBA00033753"/>
    </source>
</evidence>
<dbReference type="InterPro" id="IPR036413">
    <property type="entry name" value="YaeB-like_sf"/>
</dbReference>
<dbReference type="SUPFAM" id="SSF118196">
    <property type="entry name" value="YaeB-like"/>
    <property type="match status" value="1"/>
</dbReference>
<name>A0A1H9FVL8_9HYPH</name>
<dbReference type="PANTHER" id="PTHR12818:SF0">
    <property type="entry name" value="TRNA (ADENINE(37)-N6)-METHYLTRANSFERASE"/>
    <property type="match status" value="1"/>
</dbReference>
<dbReference type="AlphaFoldDB" id="A0A1H9FVL8"/>
<dbReference type="Gene3D" id="2.40.30.70">
    <property type="entry name" value="YaeB-like"/>
    <property type="match status" value="1"/>
</dbReference>
<sequence>MTEIREGEIALPFDPAERTPDASLVFIGRARTPWDGRTACPHNMTQARERGAASLLEIDPEWRRGLRDIVPGPAILLYWMHEARRDLIVQAPKKRPEPAGVFSLRSPVRPNPIALAVVEIIACDAKTGHVEIDALDCLDGTPILDLKPWIAGIDIPPSYKG</sequence>
<evidence type="ECO:0000313" key="4">
    <source>
        <dbReference type="EMBL" id="SEQ41593.1"/>
    </source>
</evidence>
<protein>
    <submittedName>
        <fullName evidence="4">tRNA-Thr(GGU) m(6)t(6)A37 methyltransferase TsaA</fullName>
    </submittedName>
</protein>
<dbReference type="STRING" id="1855383.SAMN05216548_104216"/>
<dbReference type="GO" id="GO:0008168">
    <property type="term" value="F:methyltransferase activity"/>
    <property type="evidence" value="ECO:0007669"/>
    <property type="project" value="UniProtKB-KW"/>
</dbReference>
<dbReference type="PROSITE" id="PS01318">
    <property type="entry name" value="TSAA_1"/>
    <property type="match status" value="1"/>
</dbReference>
<dbReference type="OrthoDB" id="9804309at2"/>
<comment type="similarity">
    <text evidence="2">Belongs to the tRNA methyltransferase O family.</text>
</comment>
<evidence type="ECO:0000259" key="3">
    <source>
        <dbReference type="PROSITE" id="PS51668"/>
    </source>
</evidence>
<dbReference type="InterPro" id="IPR023368">
    <property type="entry name" value="UPF0066_cons_site"/>
</dbReference>
<evidence type="ECO:0000256" key="1">
    <source>
        <dbReference type="ARBA" id="ARBA00022691"/>
    </source>
</evidence>
<dbReference type="PANTHER" id="PTHR12818">
    <property type="entry name" value="TRNA (ADENINE(37)-N6)-METHYLTRANSFERASE"/>
    <property type="match status" value="1"/>
</dbReference>
<reference evidence="4 5" key="1">
    <citation type="submission" date="2016-10" db="EMBL/GenBank/DDBJ databases">
        <authorList>
            <person name="de Groot N.N."/>
        </authorList>
    </citation>
    <scope>NUCLEOTIDE SEQUENCE [LARGE SCALE GENOMIC DNA]</scope>
    <source>
        <strain evidence="4 5">A52C2</strain>
    </source>
</reference>
<dbReference type="RefSeq" id="WP_092496078.1">
    <property type="nucleotide sequence ID" value="NZ_FOFG01000004.1"/>
</dbReference>
<keyword evidence="4" id="KW-0489">Methyltransferase</keyword>
<dbReference type="GO" id="GO:0032259">
    <property type="term" value="P:methylation"/>
    <property type="evidence" value="ECO:0007669"/>
    <property type="project" value="UniProtKB-KW"/>
</dbReference>
<dbReference type="Pfam" id="PF01980">
    <property type="entry name" value="TrmO_N"/>
    <property type="match status" value="1"/>
</dbReference>
<dbReference type="InterPro" id="IPR036414">
    <property type="entry name" value="YaeB_N_sf"/>
</dbReference>
<keyword evidence="1" id="KW-0949">S-adenosyl-L-methionine</keyword>
<dbReference type="EMBL" id="FOFG01000004">
    <property type="protein sequence ID" value="SEQ41593.1"/>
    <property type="molecule type" value="Genomic_DNA"/>
</dbReference>
<feature type="domain" description="TsaA-like" evidence="3">
    <location>
        <begin position="24"/>
        <end position="158"/>
    </location>
</feature>
<dbReference type="Proteomes" id="UP000199647">
    <property type="component" value="Unassembled WGS sequence"/>
</dbReference>